<keyword evidence="6" id="KW-0812">Transmembrane</keyword>
<dbReference type="GO" id="GO:0009055">
    <property type="term" value="F:electron transfer activity"/>
    <property type="evidence" value="ECO:0007669"/>
    <property type="project" value="InterPro"/>
</dbReference>
<evidence type="ECO:0000256" key="6">
    <source>
        <dbReference type="SAM" id="Phobius"/>
    </source>
</evidence>
<dbReference type="STRING" id="908615.SAMN05421540_103143"/>
<dbReference type="InterPro" id="IPR038414">
    <property type="entry name" value="CcoP_N_sf"/>
</dbReference>
<evidence type="ECO:0000256" key="4">
    <source>
        <dbReference type="PROSITE-ProRule" id="PRU00433"/>
    </source>
</evidence>
<proteinExistence type="predicted"/>
<dbReference type="PANTHER" id="PTHR33751:SF1">
    <property type="entry name" value="CBB3-TYPE CYTOCHROME C OXIDASE SUBUNIT FIXP"/>
    <property type="match status" value="1"/>
</dbReference>
<evidence type="ECO:0000256" key="1">
    <source>
        <dbReference type="ARBA" id="ARBA00022617"/>
    </source>
</evidence>
<feature type="transmembrane region" description="Helical" evidence="6">
    <location>
        <begin position="130"/>
        <end position="147"/>
    </location>
</feature>
<evidence type="ECO:0000256" key="2">
    <source>
        <dbReference type="ARBA" id="ARBA00022723"/>
    </source>
</evidence>
<dbReference type="SUPFAM" id="SSF46626">
    <property type="entry name" value="Cytochrome c"/>
    <property type="match status" value="1"/>
</dbReference>
<dbReference type="Proteomes" id="UP000198820">
    <property type="component" value="Unassembled WGS sequence"/>
</dbReference>
<dbReference type="GO" id="GO:0046872">
    <property type="term" value="F:metal ion binding"/>
    <property type="evidence" value="ECO:0007669"/>
    <property type="project" value="UniProtKB-KW"/>
</dbReference>
<dbReference type="Gene3D" id="6.10.280.130">
    <property type="match status" value="1"/>
</dbReference>
<evidence type="ECO:0000313" key="9">
    <source>
        <dbReference type="Proteomes" id="UP000198820"/>
    </source>
</evidence>
<dbReference type="InterPro" id="IPR009056">
    <property type="entry name" value="Cyt_c-like_dom"/>
</dbReference>
<evidence type="ECO:0000256" key="5">
    <source>
        <dbReference type="SAM" id="Coils"/>
    </source>
</evidence>
<keyword evidence="2 4" id="KW-0479">Metal-binding</keyword>
<dbReference type="InterPro" id="IPR032858">
    <property type="entry name" value="CcoP_N"/>
</dbReference>
<dbReference type="Pfam" id="PF14715">
    <property type="entry name" value="FixP_N"/>
    <property type="match status" value="1"/>
</dbReference>
<gene>
    <name evidence="8" type="ORF">SAMN05421540_103143</name>
</gene>
<dbReference type="InterPro" id="IPR050597">
    <property type="entry name" value="Cytochrome_c_Oxidase_Subunit"/>
</dbReference>
<evidence type="ECO:0000259" key="7">
    <source>
        <dbReference type="PROSITE" id="PS51007"/>
    </source>
</evidence>
<dbReference type="AlphaFoldDB" id="A0A1H3YGX0"/>
<keyword evidence="6" id="KW-0472">Membrane</keyword>
<evidence type="ECO:0000256" key="3">
    <source>
        <dbReference type="ARBA" id="ARBA00023004"/>
    </source>
</evidence>
<feature type="coiled-coil region" evidence="5">
    <location>
        <begin position="158"/>
        <end position="185"/>
    </location>
</feature>
<dbReference type="GO" id="GO:0020037">
    <property type="term" value="F:heme binding"/>
    <property type="evidence" value="ECO:0007669"/>
    <property type="project" value="InterPro"/>
</dbReference>
<sequence length="296" mass="33174">MRNTASILRIIVLVGIAFLGVEFLLETDPGHWAVVEYPKTWLFLGIVLLFAVAIEASVAALHSTLYKSLSEEKKARYHELEAHKSTKFEQKIQSILSKMTRSKSIEQEGEIELDHVYDGITELDNKLPPWWLYSFYASIVFAAVYMVRFHVYNDYTQEEEYLMEVAEAEAAIEEYKRTAKDLINFETVTLLAEESDLNEGKTIYNANCVACHKADGGGGIGPNLTDDHWILGGGIQNVYKTISEGGRSGKGMVAWKNDLSPSEMQKTASYVISLYGTTPAEPKEAEGDIIWTPDDN</sequence>
<keyword evidence="9" id="KW-1185">Reference proteome</keyword>
<dbReference type="Pfam" id="PF13442">
    <property type="entry name" value="Cytochrome_CBB3"/>
    <property type="match status" value="1"/>
</dbReference>
<protein>
    <submittedName>
        <fullName evidence="8">Cytochrome c oxidase cbb3-type subunit 3</fullName>
    </submittedName>
</protein>
<keyword evidence="5" id="KW-0175">Coiled coil</keyword>
<dbReference type="InterPro" id="IPR036909">
    <property type="entry name" value="Cyt_c-like_dom_sf"/>
</dbReference>
<feature type="transmembrane region" description="Helical" evidence="6">
    <location>
        <begin position="41"/>
        <end position="66"/>
    </location>
</feature>
<dbReference type="RefSeq" id="WP_093240626.1">
    <property type="nucleotide sequence ID" value="NZ_FNQF01000003.1"/>
</dbReference>
<feature type="domain" description="Cytochrome c" evidence="7">
    <location>
        <begin position="195"/>
        <end position="275"/>
    </location>
</feature>
<name>A0A1H3YGX0_9FLAO</name>
<dbReference type="Gene3D" id="1.10.760.10">
    <property type="entry name" value="Cytochrome c-like domain"/>
    <property type="match status" value="1"/>
</dbReference>
<keyword evidence="6" id="KW-1133">Transmembrane helix</keyword>
<accession>A0A1H3YGX0</accession>
<dbReference type="PROSITE" id="PS51007">
    <property type="entry name" value="CYTC"/>
    <property type="match status" value="1"/>
</dbReference>
<dbReference type="PANTHER" id="PTHR33751">
    <property type="entry name" value="CBB3-TYPE CYTOCHROME C OXIDASE SUBUNIT FIXP"/>
    <property type="match status" value="1"/>
</dbReference>
<evidence type="ECO:0000313" key="8">
    <source>
        <dbReference type="EMBL" id="SEA10796.1"/>
    </source>
</evidence>
<keyword evidence="1 4" id="KW-0349">Heme</keyword>
<dbReference type="EMBL" id="FNQF01000003">
    <property type="protein sequence ID" value="SEA10796.1"/>
    <property type="molecule type" value="Genomic_DNA"/>
</dbReference>
<organism evidence="8 9">
    <name type="scientific">Psychroflexus halocasei</name>
    <dbReference type="NCBI Taxonomy" id="908615"/>
    <lineage>
        <taxon>Bacteria</taxon>
        <taxon>Pseudomonadati</taxon>
        <taxon>Bacteroidota</taxon>
        <taxon>Flavobacteriia</taxon>
        <taxon>Flavobacteriales</taxon>
        <taxon>Flavobacteriaceae</taxon>
        <taxon>Psychroflexus</taxon>
    </lineage>
</organism>
<keyword evidence="3 4" id="KW-0408">Iron</keyword>
<feature type="transmembrane region" description="Helical" evidence="6">
    <location>
        <begin position="7"/>
        <end position="25"/>
    </location>
</feature>
<reference evidence="8 9" key="1">
    <citation type="submission" date="2016-10" db="EMBL/GenBank/DDBJ databases">
        <authorList>
            <person name="de Groot N.N."/>
        </authorList>
    </citation>
    <scope>NUCLEOTIDE SEQUENCE [LARGE SCALE GENOMIC DNA]</scope>
    <source>
        <strain evidence="8 9">DSM 23581</strain>
    </source>
</reference>